<dbReference type="InterPro" id="IPR004556">
    <property type="entry name" value="HemK-like"/>
</dbReference>
<organism evidence="8 9">
    <name type="scientific">Hominenteromicrobium mulieris</name>
    <dbReference type="NCBI Taxonomy" id="2885357"/>
    <lineage>
        <taxon>Bacteria</taxon>
        <taxon>Bacillati</taxon>
        <taxon>Bacillota</taxon>
        <taxon>Clostridia</taxon>
        <taxon>Eubacteriales</taxon>
        <taxon>Oscillospiraceae</taxon>
        <taxon>Hominenteromicrobium</taxon>
    </lineage>
</organism>
<keyword evidence="4" id="KW-0949">S-adenosyl-L-methionine</keyword>
<evidence type="ECO:0000313" key="9">
    <source>
        <dbReference type="Proteomes" id="UP001199424"/>
    </source>
</evidence>
<evidence type="ECO:0000256" key="5">
    <source>
        <dbReference type="ARBA" id="ARBA00048391"/>
    </source>
</evidence>
<dbReference type="NCBIfam" id="TIGR00536">
    <property type="entry name" value="hemK_fam"/>
    <property type="match status" value="1"/>
</dbReference>
<evidence type="ECO:0000256" key="3">
    <source>
        <dbReference type="ARBA" id="ARBA00022679"/>
    </source>
</evidence>
<dbReference type="EMBL" id="JAJEQC010000008">
    <property type="protein sequence ID" value="MCC2137121.1"/>
    <property type="molecule type" value="Genomic_DNA"/>
</dbReference>
<dbReference type="Gene3D" id="1.10.8.10">
    <property type="entry name" value="DNA helicase RuvA subunit, C-terminal domain"/>
    <property type="match status" value="1"/>
</dbReference>
<accession>A0AAE3AMT1</accession>
<keyword evidence="3 8" id="KW-0808">Transferase</keyword>
<evidence type="ECO:0000259" key="7">
    <source>
        <dbReference type="Pfam" id="PF17827"/>
    </source>
</evidence>
<proteinExistence type="predicted"/>
<dbReference type="Proteomes" id="UP001199424">
    <property type="component" value="Unassembled WGS sequence"/>
</dbReference>
<reference evidence="8" key="1">
    <citation type="submission" date="2021-10" db="EMBL/GenBank/DDBJ databases">
        <title>Anaerobic single-cell dispensing facilitates the cultivation of human gut bacteria.</title>
        <authorList>
            <person name="Afrizal A."/>
        </authorList>
    </citation>
    <scope>NUCLEOTIDE SEQUENCE</scope>
    <source>
        <strain evidence="8">CLA-AA-H250</strain>
    </source>
</reference>
<evidence type="ECO:0000256" key="1">
    <source>
        <dbReference type="ARBA" id="ARBA00012771"/>
    </source>
</evidence>
<gene>
    <name evidence="8" type="primary">prmC</name>
    <name evidence="8" type="ORF">LKD31_08835</name>
</gene>
<feature type="domain" description="Methyltransferase small" evidence="6">
    <location>
        <begin position="99"/>
        <end position="197"/>
    </location>
</feature>
<dbReference type="CDD" id="cd02440">
    <property type="entry name" value="AdoMet_MTases"/>
    <property type="match status" value="1"/>
</dbReference>
<sequence>MTLNELYRAAKTALESVTEDPKFEAACLLEHFCGANRTELLLHGDKPAESEAEQAVLSALEKRKTGEPLQYLLGEWDFMSLTLSCGEGVLIPREDTAVLVEAVCKRLSKTENLPKGLDLCAGTGAVGLSIAKEAHAEVTEVELYDSAFNYLNENLARYPELPVTAVKGDMLDKAFAETLPDGFDFIASNPPYIETSELPLLQREVQKEPKTALDGGADGLIFYRAICDIWAKKLHPNGVLAVEIGETQEQAVKALFEAAGLRDVRIHKDLGALDRAVSGVR</sequence>
<dbReference type="InterPro" id="IPR040758">
    <property type="entry name" value="PrmC_N"/>
</dbReference>
<dbReference type="PANTHER" id="PTHR18895:SF74">
    <property type="entry name" value="MTRF1L RELEASE FACTOR GLUTAMINE METHYLTRANSFERASE"/>
    <property type="match status" value="1"/>
</dbReference>
<feature type="domain" description="Release factor glutamine methyltransferase N-terminal" evidence="7">
    <location>
        <begin position="5"/>
        <end position="74"/>
    </location>
</feature>
<dbReference type="PANTHER" id="PTHR18895">
    <property type="entry name" value="HEMK METHYLTRANSFERASE"/>
    <property type="match status" value="1"/>
</dbReference>
<keyword evidence="2 8" id="KW-0489">Methyltransferase</keyword>
<dbReference type="GO" id="GO:0102559">
    <property type="term" value="F:peptide chain release factor N(5)-glutamine methyltransferase activity"/>
    <property type="evidence" value="ECO:0007669"/>
    <property type="project" value="UniProtKB-EC"/>
</dbReference>
<dbReference type="NCBIfam" id="TIGR03534">
    <property type="entry name" value="RF_mod_PrmC"/>
    <property type="match status" value="1"/>
</dbReference>
<dbReference type="Gene3D" id="3.40.50.150">
    <property type="entry name" value="Vaccinia Virus protein VP39"/>
    <property type="match status" value="1"/>
</dbReference>
<evidence type="ECO:0000256" key="4">
    <source>
        <dbReference type="ARBA" id="ARBA00022691"/>
    </source>
</evidence>
<dbReference type="EC" id="2.1.1.297" evidence="1"/>
<dbReference type="RefSeq" id="WP_308449415.1">
    <property type="nucleotide sequence ID" value="NZ_JAJEQC010000008.1"/>
</dbReference>
<dbReference type="GO" id="GO:0032259">
    <property type="term" value="P:methylation"/>
    <property type="evidence" value="ECO:0007669"/>
    <property type="project" value="UniProtKB-KW"/>
</dbReference>
<comment type="catalytic activity">
    <reaction evidence="5">
        <text>L-glutaminyl-[peptide chain release factor] + S-adenosyl-L-methionine = N(5)-methyl-L-glutaminyl-[peptide chain release factor] + S-adenosyl-L-homocysteine + H(+)</text>
        <dbReference type="Rhea" id="RHEA:42896"/>
        <dbReference type="Rhea" id="RHEA-COMP:10271"/>
        <dbReference type="Rhea" id="RHEA-COMP:10272"/>
        <dbReference type="ChEBI" id="CHEBI:15378"/>
        <dbReference type="ChEBI" id="CHEBI:30011"/>
        <dbReference type="ChEBI" id="CHEBI:57856"/>
        <dbReference type="ChEBI" id="CHEBI:59789"/>
        <dbReference type="ChEBI" id="CHEBI:61891"/>
        <dbReference type="EC" id="2.1.1.297"/>
    </reaction>
</comment>
<dbReference type="AlphaFoldDB" id="A0AAE3AMT1"/>
<protein>
    <recommendedName>
        <fullName evidence="1">peptide chain release factor N(5)-glutamine methyltransferase</fullName>
        <ecNumber evidence="1">2.1.1.297</ecNumber>
    </recommendedName>
</protein>
<dbReference type="InterPro" id="IPR007848">
    <property type="entry name" value="Small_mtfrase_dom"/>
</dbReference>
<comment type="caution">
    <text evidence="8">The sequence shown here is derived from an EMBL/GenBank/DDBJ whole genome shotgun (WGS) entry which is preliminary data.</text>
</comment>
<evidence type="ECO:0000313" key="8">
    <source>
        <dbReference type="EMBL" id="MCC2137121.1"/>
    </source>
</evidence>
<dbReference type="InterPro" id="IPR002052">
    <property type="entry name" value="DNA_methylase_N6_adenine_CS"/>
</dbReference>
<dbReference type="PROSITE" id="PS00092">
    <property type="entry name" value="N6_MTASE"/>
    <property type="match status" value="1"/>
</dbReference>
<name>A0AAE3AMT1_9FIRM</name>
<dbReference type="InterPro" id="IPR019874">
    <property type="entry name" value="RF_methyltr_PrmC"/>
</dbReference>
<keyword evidence="9" id="KW-1185">Reference proteome</keyword>
<dbReference type="InterPro" id="IPR050320">
    <property type="entry name" value="N5-glutamine_MTase"/>
</dbReference>
<dbReference type="Pfam" id="PF17827">
    <property type="entry name" value="PrmC_N"/>
    <property type="match status" value="1"/>
</dbReference>
<dbReference type="GO" id="GO:0003676">
    <property type="term" value="F:nucleic acid binding"/>
    <property type="evidence" value="ECO:0007669"/>
    <property type="project" value="InterPro"/>
</dbReference>
<evidence type="ECO:0000256" key="2">
    <source>
        <dbReference type="ARBA" id="ARBA00022603"/>
    </source>
</evidence>
<dbReference type="InterPro" id="IPR029063">
    <property type="entry name" value="SAM-dependent_MTases_sf"/>
</dbReference>
<dbReference type="SUPFAM" id="SSF53335">
    <property type="entry name" value="S-adenosyl-L-methionine-dependent methyltransferases"/>
    <property type="match status" value="1"/>
</dbReference>
<evidence type="ECO:0000259" key="6">
    <source>
        <dbReference type="Pfam" id="PF05175"/>
    </source>
</evidence>
<dbReference type="Pfam" id="PF05175">
    <property type="entry name" value="MTS"/>
    <property type="match status" value="1"/>
</dbReference>